<feature type="domain" description="Thymidylate kinase-like" evidence="12">
    <location>
        <begin position="10"/>
        <end position="200"/>
    </location>
</feature>
<dbReference type="CDD" id="cd01672">
    <property type="entry name" value="TMPK"/>
    <property type="match status" value="1"/>
</dbReference>
<evidence type="ECO:0000256" key="10">
    <source>
        <dbReference type="ARBA" id="ARBA00057735"/>
    </source>
</evidence>
<dbReference type="GO" id="GO:0006235">
    <property type="term" value="P:dTTP biosynthetic process"/>
    <property type="evidence" value="ECO:0007669"/>
    <property type="project" value="UniProtKB-UniRule"/>
</dbReference>
<proteinExistence type="inferred from homology"/>
<evidence type="ECO:0000313" key="13">
    <source>
        <dbReference type="EMBL" id="KJY62585.1"/>
    </source>
</evidence>
<dbReference type="STRING" id="1218492.JG30_03740"/>
<reference evidence="13 14" key="1">
    <citation type="submission" date="2015-01" db="EMBL/GenBank/DDBJ databases">
        <title>Comparative genomics of the lactic acid bacteria isolated from the honey bee gut.</title>
        <authorList>
            <person name="Ellegaard K.M."/>
            <person name="Tamarit D."/>
            <person name="Javelind E."/>
            <person name="Olofsson T."/>
            <person name="Andersson S.G."/>
            <person name="Vasquez A."/>
        </authorList>
    </citation>
    <scope>NUCLEOTIDE SEQUENCE [LARGE SCALE GENOMIC DNA]</scope>
    <source>
        <strain evidence="13 14">Bin4</strain>
    </source>
</reference>
<keyword evidence="7 11" id="KW-0418">Kinase</keyword>
<dbReference type="EMBL" id="JXJQ01000005">
    <property type="protein sequence ID" value="KJY62585.1"/>
    <property type="molecule type" value="Genomic_DNA"/>
</dbReference>
<organism evidence="13 14">
    <name type="scientific">Bombilactobacillus mellifer</name>
    <dbReference type="NCBI Taxonomy" id="1218492"/>
    <lineage>
        <taxon>Bacteria</taxon>
        <taxon>Bacillati</taxon>
        <taxon>Bacillota</taxon>
        <taxon>Bacilli</taxon>
        <taxon>Lactobacillales</taxon>
        <taxon>Lactobacillaceae</taxon>
        <taxon>Bombilactobacillus</taxon>
    </lineage>
</organism>
<evidence type="ECO:0000256" key="8">
    <source>
        <dbReference type="ARBA" id="ARBA00022840"/>
    </source>
</evidence>
<dbReference type="PROSITE" id="PS01331">
    <property type="entry name" value="THYMIDYLATE_KINASE"/>
    <property type="match status" value="1"/>
</dbReference>
<dbReference type="EC" id="2.7.4.9" evidence="2 11"/>
<evidence type="ECO:0000256" key="7">
    <source>
        <dbReference type="ARBA" id="ARBA00022777"/>
    </source>
</evidence>
<accession>A0A0F4LVF2</accession>
<dbReference type="NCBIfam" id="TIGR00041">
    <property type="entry name" value="DTMP_kinase"/>
    <property type="match status" value="1"/>
</dbReference>
<keyword evidence="4 11" id="KW-0808">Transferase</keyword>
<evidence type="ECO:0000256" key="9">
    <source>
        <dbReference type="ARBA" id="ARBA00048743"/>
    </source>
</evidence>
<name>A0A0F4LVF2_9LACO</name>
<evidence type="ECO:0000256" key="6">
    <source>
        <dbReference type="ARBA" id="ARBA00022741"/>
    </source>
</evidence>
<evidence type="ECO:0000256" key="2">
    <source>
        <dbReference type="ARBA" id="ARBA00012980"/>
    </source>
</evidence>
<feature type="binding site" evidence="11">
    <location>
        <begin position="12"/>
        <end position="19"/>
    </location>
    <ligand>
        <name>ATP</name>
        <dbReference type="ChEBI" id="CHEBI:30616"/>
    </ligand>
</feature>
<dbReference type="PANTHER" id="PTHR10344">
    <property type="entry name" value="THYMIDYLATE KINASE"/>
    <property type="match status" value="1"/>
</dbReference>
<evidence type="ECO:0000259" key="12">
    <source>
        <dbReference type="Pfam" id="PF02223"/>
    </source>
</evidence>
<dbReference type="GO" id="GO:0005829">
    <property type="term" value="C:cytosol"/>
    <property type="evidence" value="ECO:0007669"/>
    <property type="project" value="TreeGrafter"/>
</dbReference>
<dbReference type="InterPro" id="IPR039430">
    <property type="entry name" value="Thymidylate_kin-like_dom"/>
</dbReference>
<dbReference type="Pfam" id="PF02223">
    <property type="entry name" value="Thymidylate_kin"/>
    <property type="match status" value="1"/>
</dbReference>
<evidence type="ECO:0000256" key="5">
    <source>
        <dbReference type="ARBA" id="ARBA00022727"/>
    </source>
</evidence>
<keyword evidence="5 11" id="KW-0545">Nucleotide biosynthesis</keyword>
<dbReference type="Proteomes" id="UP000033558">
    <property type="component" value="Unassembled WGS sequence"/>
</dbReference>
<sequence>MLVTGIFISLEGPDGAGKSTAAQSLVPLMEQVSQQEVVLTREPGGSQIAEQIRQVILDVNNSAMDQRTEALLYAAARRQHLVDVILPALAANKIVLSDRYIDSSVAYQGAGRQIGTQAVWQLNMFATEQLLPQLTLYLDVPAEVGLSRIQHQRTTGLDRLEQEQLAFHKRVQQAYMQLLQDNPQRIKRVDATQAPAQVVQNCLQIMMTQFKWAR</sequence>
<evidence type="ECO:0000256" key="4">
    <source>
        <dbReference type="ARBA" id="ARBA00022679"/>
    </source>
</evidence>
<dbReference type="PATRIC" id="fig|1218492.5.peg.496"/>
<keyword evidence="14" id="KW-1185">Reference proteome</keyword>
<dbReference type="GO" id="GO:0006233">
    <property type="term" value="P:dTDP biosynthetic process"/>
    <property type="evidence" value="ECO:0007669"/>
    <property type="project" value="InterPro"/>
</dbReference>
<dbReference type="InterPro" id="IPR018094">
    <property type="entry name" value="Thymidylate_kinase"/>
</dbReference>
<dbReference type="InterPro" id="IPR027417">
    <property type="entry name" value="P-loop_NTPase"/>
</dbReference>
<dbReference type="GO" id="GO:0004798">
    <property type="term" value="F:dTMP kinase activity"/>
    <property type="evidence" value="ECO:0007669"/>
    <property type="project" value="UniProtKB-UniRule"/>
</dbReference>
<keyword evidence="6 11" id="KW-0547">Nucleotide-binding</keyword>
<comment type="caution">
    <text evidence="13">The sequence shown here is derived from an EMBL/GenBank/DDBJ whole genome shotgun (WGS) entry which is preliminary data.</text>
</comment>
<dbReference type="Gene3D" id="3.40.50.300">
    <property type="entry name" value="P-loop containing nucleotide triphosphate hydrolases"/>
    <property type="match status" value="1"/>
</dbReference>
<evidence type="ECO:0000256" key="1">
    <source>
        <dbReference type="ARBA" id="ARBA00009776"/>
    </source>
</evidence>
<dbReference type="HAMAP" id="MF_00165">
    <property type="entry name" value="Thymidylate_kinase"/>
    <property type="match status" value="1"/>
</dbReference>
<comment type="function">
    <text evidence="10 11">Phosphorylation of dTMP to form dTDP in both de novo and salvage pathways of dTTP synthesis.</text>
</comment>
<keyword evidence="8 11" id="KW-0067">ATP-binding</keyword>
<comment type="similarity">
    <text evidence="1 11">Belongs to the thymidylate kinase family.</text>
</comment>
<dbReference type="AlphaFoldDB" id="A0A0F4LVF2"/>
<dbReference type="FunFam" id="3.40.50.300:FF:000225">
    <property type="entry name" value="Thymidylate kinase"/>
    <property type="match status" value="1"/>
</dbReference>
<dbReference type="PANTHER" id="PTHR10344:SF4">
    <property type="entry name" value="UMP-CMP KINASE 2, MITOCHONDRIAL"/>
    <property type="match status" value="1"/>
</dbReference>
<dbReference type="GO" id="GO:0006227">
    <property type="term" value="P:dUDP biosynthetic process"/>
    <property type="evidence" value="ECO:0007669"/>
    <property type="project" value="TreeGrafter"/>
</dbReference>
<evidence type="ECO:0000313" key="14">
    <source>
        <dbReference type="Proteomes" id="UP000033558"/>
    </source>
</evidence>
<evidence type="ECO:0000256" key="3">
    <source>
        <dbReference type="ARBA" id="ARBA00017144"/>
    </source>
</evidence>
<comment type="catalytic activity">
    <reaction evidence="9 11">
        <text>dTMP + ATP = dTDP + ADP</text>
        <dbReference type="Rhea" id="RHEA:13517"/>
        <dbReference type="ChEBI" id="CHEBI:30616"/>
        <dbReference type="ChEBI" id="CHEBI:58369"/>
        <dbReference type="ChEBI" id="CHEBI:63528"/>
        <dbReference type="ChEBI" id="CHEBI:456216"/>
        <dbReference type="EC" id="2.7.4.9"/>
    </reaction>
</comment>
<protein>
    <recommendedName>
        <fullName evidence="3 11">Thymidylate kinase</fullName>
        <ecNumber evidence="2 11">2.7.4.9</ecNumber>
    </recommendedName>
    <alternativeName>
        <fullName evidence="11">dTMP kinase</fullName>
    </alternativeName>
</protein>
<dbReference type="GO" id="GO:0005524">
    <property type="term" value="F:ATP binding"/>
    <property type="evidence" value="ECO:0007669"/>
    <property type="project" value="UniProtKB-UniRule"/>
</dbReference>
<dbReference type="InterPro" id="IPR018095">
    <property type="entry name" value="Thymidylate_kin_CS"/>
</dbReference>
<gene>
    <name evidence="11 13" type="primary">tmk</name>
    <name evidence="13" type="ORF">JG30_03740</name>
</gene>
<dbReference type="SUPFAM" id="SSF52540">
    <property type="entry name" value="P-loop containing nucleoside triphosphate hydrolases"/>
    <property type="match status" value="1"/>
</dbReference>
<dbReference type="HOGENOM" id="CLU_049131_0_2_9"/>
<evidence type="ECO:0000256" key="11">
    <source>
        <dbReference type="HAMAP-Rule" id="MF_00165"/>
    </source>
</evidence>